<feature type="transmembrane region" description="Helical" evidence="8">
    <location>
        <begin position="363"/>
        <end position="385"/>
    </location>
</feature>
<evidence type="ECO:0000256" key="4">
    <source>
        <dbReference type="ARBA" id="ARBA00022475"/>
    </source>
</evidence>
<dbReference type="GO" id="GO:0022857">
    <property type="term" value="F:transmembrane transporter activity"/>
    <property type="evidence" value="ECO:0007669"/>
    <property type="project" value="InterPro"/>
</dbReference>
<sequence>MPASAAVQTFPAPALPSAASLAPSWVTRGTAAYGRTSWGLFFVGFATFALLYCVQPVMPDFVRSFGVTPAESSLALSLATGFLAFSIMASGVVSQRIGRRGVICASMTLGAALNIAAGLSPSWGGLLAARALEGLALGGVPAVAMVYLAEEIEPRSLGRAMGLYIAGSAFGGLMGRVGMGLMTEFASWRVAMVALGLLCLIAAALAYRLLPQSRNFRASAGLDLTRDLRFWGGHLANPALLPLFAVGFVLTGVYVTIYNYAGFRLAEAPFSLGGAAISMIFLCVVFGIVASSVSGALVERLGGRATLICGFLSMLGGVGLTALAFLPAVVAGIALVTVGFFVVHSATSSMIGPRAGAARGHAASLYLLFYYVGSSVVGSVGGWFWQHGGWSAVAAGAGALTSVGLIAALLATAKTRTA</sequence>
<feature type="transmembrane region" description="Helical" evidence="8">
    <location>
        <begin position="332"/>
        <end position="351"/>
    </location>
</feature>
<feature type="transmembrane region" description="Helical" evidence="8">
    <location>
        <begin position="239"/>
        <end position="261"/>
    </location>
</feature>
<keyword evidence="4" id="KW-1003">Cell membrane</keyword>
<dbReference type="RefSeq" id="WP_261404712.1">
    <property type="nucleotide sequence ID" value="NZ_CP081869.1"/>
</dbReference>
<keyword evidence="5 8" id="KW-0812">Transmembrane</keyword>
<dbReference type="Gene3D" id="1.20.1250.20">
    <property type="entry name" value="MFS general substrate transporter like domains"/>
    <property type="match status" value="1"/>
</dbReference>
<dbReference type="InterPro" id="IPR011701">
    <property type="entry name" value="MFS"/>
</dbReference>
<evidence type="ECO:0000256" key="3">
    <source>
        <dbReference type="ARBA" id="ARBA00022448"/>
    </source>
</evidence>
<dbReference type="InterPro" id="IPR020846">
    <property type="entry name" value="MFS_dom"/>
</dbReference>
<feature type="transmembrane region" description="Helical" evidence="8">
    <location>
        <begin position="74"/>
        <end position="94"/>
    </location>
</feature>
<keyword evidence="11" id="KW-1185">Reference proteome</keyword>
<protein>
    <submittedName>
        <fullName evidence="10">MFS transporter</fullName>
    </submittedName>
</protein>
<feature type="transmembrane region" description="Helical" evidence="8">
    <location>
        <begin position="38"/>
        <end position="58"/>
    </location>
</feature>
<evidence type="ECO:0000256" key="7">
    <source>
        <dbReference type="ARBA" id="ARBA00023136"/>
    </source>
</evidence>
<keyword evidence="6 8" id="KW-1133">Transmembrane helix</keyword>
<evidence type="ECO:0000313" key="11">
    <source>
        <dbReference type="Proteomes" id="UP000825701"/>
    </source>
</evidence>
<feature type="transmembrane region" description="Helical" evidence="8">
    <location>
        <begin position="161"/>
        <end position="182"/>
    </location>
</feature>
<feature type="transmembrane region" description="Helical" evidence="8">
    <location>
        <begin position="305"/>
        <end position="326"/>
    </location>
</feature>
<dbReference type="PROSITE" id="PS50850">
    <property type="entry name" value="MFS"/>
    <property type="match status" value="1"/>
</dbReference>
<evidence type="ECO:0000256" key="8">
    <source>
        <dbReference type="SAM" id="Phobius"/>
    </source>
</evidence>
<dbReference type="EMBL" id="CP081869">
    <property type="protein sequence ID" value="QZO01436.1"/>
    <property type="molecule type" value="Genomic_DNA"/>
</dbReference>
<dbReference type="PANTHER" id="PTHR43271">
    <property type="entry name" value="BLL2771 PROTEIN"/>
    <property type="match status" value="1"/>
</dbReference>
<evidence type="ECO:0000256" key="5">
    <source>
        <dbReference type="ARBA" id="ARBA00022692"/>
    </source>
</evidence>
<proteinExistence type="inferred from homology"/>
<organism evidence="10 11">
    <name type="scientific">Chenggangzhangella methanolivorans</name>
    <dbReference type="NCBI Taxonomy" id="1437009"/>
    <lineage>
        <taxon>Bacteria</taxon>
        <taxon>Pseudomonadati</taxon>
        <taxon>Pseudomonadota</taxon>
        <taxon>Alphaproteobacteria</taxon>
        <taxon>Hyphomicrobiales</taxon>
        <taxon>Methylopilaceae</taxon>
        <taxon>Chenggangzhangella</taxon>
    </lineage>
</organism>
<evidence type="ECO:0000313" key="10">
    <source>
        <dbReference type="EMBL" id="QZO01436.1"/>
    </source>
</evidence>
<dbReference type="PANTHER" id="PTHR43271:SF1">
    <property type="entry name" value="INNER MEMBRANE TRANSPORT PROTEIN YNFM"/>
    <property type="match status" value="1"/>
</dbReference>
<evidence type="ECO:0000259" key="9">
    <source>
        <dbReference type="PROSITE" id="PS50850"/>
    </source>
</evidence>
<feature type="transmembrane region" description="Helical" evidence="8">
    <location>
        <begin position="131"/>
        <end position="149"/>
    </location>
</feature>
<dbReference type="KEGG" id="cmet:K6K41_08325"/>
<keyword evidence="7 8" id="KW-0472">Membrane</keyword>
<dbReference type="Proteomes" id="UP000825701">
    <property type="component" value="Chromosome"/>
</dbReference>
<dbReference type="InterPro" id="IPR036259">
    <property type="entry name" value="MFS_trans_sf"/>
</dbReference>
<feature type="domain" description="Major facilitator superfamily (MFS) profile" evidence="9">
    <location>
        <begin position="32"/>
        <end position="416"/>
    </location>
</feature>
<comment type="similarity">
    <text evidence="2">Belongs to the major facilitator superfamily.</text>
</comment>
<name>A0A9E6RAZ7_9HYPH</name>
<evidence type="ECO:0000256" key="2">
    <source>
        <dbReference type="ARBA" id="ARBA00008335"/>
    </source>
</evidence>
<evidence type="ECO:0000256" key="6">
    <source>
        <dbReference type="ARBA" id="ARBA00022989"/>
    </source>
</evidence>
<accession>A0A9E6RAZ7</accession>
<dbReference type="SUPFAM" id="SSF103473">
    <property type="entry name" value="MFS general substrate transporter"/>
    <property type="match status" value="1"/>
</dbReference>
<feature type="transmembrane region" description="Helical" evidence="8">
    <location>
        <begin position="391"/>
        <end position="413"/>
    </location>
</feature>
<feature type="transmembrane region" description="Helical" evidence="8">
    <location>
        <begin position="101"/>
        <end position="119"/>
    </location>
</feature>
<gene>
    <name evidence="10" type="ORF">K6K41_08325</name>
</gene>
<keyword evidence="3" id="KW-0813">Transport</keyword>
<comment type="subcellular location">
    <subcellularLocation>
        <location evidence="1">Cell membrane</location>
        <topology evidence="1">Multi-pass membrane protein</topology>
    </subcellularLocation>
</comment>
<dbReference type="CDD" id="cd17324">
    <property type="entry name" value="MFS_NepI_like"/>
    <property type="match status" value="1"/>
</dbReference>
<dbReference type="Pfam" id="PF07690">
    <property type="entry name" value="MFS_1"/>
    <property type="match status" value="1"/>
</dbReference>
<feature type="transmembrane region" description="Helical" evidence="8">
    <location>
        <begin position="188"/>
        <end position="210"/>
    </location>
</feature>
<dbReference type="AlphaFoldDB" id="A0A9E6RAZ7"/>
<feature type="transmembrane region" description="Helical" evidence="8">
    <location>
        <begin position="273"/>
        <end position="298"/>
    </location>
</feature>
<reference evidence="10" key="1">
    <citation type="submission" date="2021-08" db="EMBL/GenBank/DDBJ databases">
        <authorList>
            <person name="Zhang H."/>
            <person name="Xu M."/>
            <person name="Yu Z."/>
            <person name="Yang L."/>
            <person name="Cai Y."/>
        </authorList>
    </citation>
    <scope>NUCLEOTIDE SEQUENCE</scope>
    <source>
        <strain evidence="10">CHL1</strain>
    </source>
</reference>
<dbReference type="GO" id="GO:0005886">
    <property type="term" value="C:plasma membrane"/>
    <property type="evidence" value="ECO:0007669"/>
    <property type="project" value="UniProtKB-SubCell"/>
</dbReference>
<evidence type="ECO:0000256" key="1">
    <source>
        <dbReference type="ARBA" id="ARBA00004651"/>
    </source>
</evidence>